<dbReference type="NCBIfam" id="NF047773">
    <property type="entry name" value="phas_rel_Lepto"/>
    <property type="match status" value="1"/>
</dbReference>
<evidence type="ECO:0000313" key="2">
    <source>
        <dbReference type="EMBL" id="MPL83586.1"/>
    </source>
</evidence>
<keyword evidence="1" id="KW-0175">Coiled coil</keyword>
<comment type="caution">
    <text evidence="2">The sequence shown here is derived from an EMBL/GenBank/DDBJ whole genome shotgun (WGS) entry which is preliminary data.</text>
</comment>
<reference evidence="2" key="1">
    <citation type="submission" date="2019-08" db="EMBL/GenBank/DDBJ databases">
        <authorList>
            <person name="Kucharzyk K."/>
            <person name="Murdoch R.W."/>
            <person name="Higgins S."/>
            <person name="Loffler F."/>
        </authorList>
    </citation>
    <scope>NUCLEOTIDE SEQUENCE</scope>
</reference>
<dbReference type="PANTHER" id="PTHR38664:SF1">
    <property type="entry name" value="SLR0058 PROTEIN"/>
    <property type="match status" value="1"/>
</dbReference>
<organism evidence="2">
    <name type="scientific">bioreactor metagenome</name>
    <dbReference type="NCBI Taxonomy" id="1076179"/>
    <lineage>
        <taxon>unclassified sequences</taxon>
        <taxon>metagenomes</taxon>
        <taxon>ecological metagenomes</taxon>
    </lineage>
</organism>
<gene>
    <name evidence="2" type="ORF">SDC9_29541</name>
</gene>
<evidence type="ECO:0000256" key="1">
    <source>
        <dbReference type="SAM" id="Coils"/>
    </source>
</evidence>
<feature type="coiled-coil region" evidence="1">
    <location>
        <begin position="60"/>
        <end position="117"/>
    </location>
</feature>
<dbReference type="InterPro" id="IPR008769">
    <property type="entry name" value="PhaF_PhaI"/>
</dbReference>
<sequence length="120" mass="13640">MVFSNRVNTKDEDFNSRQGDVSMKDMLKKGLALGLGFAVVSKEQIEKVVDELVKKGELSANESKELMNELVQKGEDQQNEIQVKLKEQVQKILAELNLPTKADIERLENRIAQLESRTHD</sequence>
<dbReference type="AlphaFoldDB" id="A0A644UWV9"/>
<dbReference type="PANTHER" id="PTHR38664">
    <property type="entry name" value="SLR0058 PROTEIN"/>
    <property type="match status" value="1"/>
</dbReference>
<evidence type="ECO:0008006" key="3">
    <source>
        <dbReference type="Google" id="ProtNLM"/>
    </source>
</evidence>
<dbReference type="EMBL" id="VSSQ01000178">
    <property type="protein sequence ID" value="MPL83586.1"/>
    <property type="molecule type" value="Genomic_DNA"/>
</dbReference>
<proteinExistence type="predicted"/>
<protein>
    <recommendedName>
        <fullName evidence="3">Poly(Hydroxyalcanoate) granule associated protein (Phasin)</fullName>
    </recommendedName>
</protein>
<name>A0A644UWV9_9ZZZZ</name>
<accession>A0A644UWV9</accession>